<keyword evidence="1" id="KW-0175">Coiled coil</keyword>
<feature type="coiled-coil region" evidence="1">
    <location>
        <begin position="347"/>
        <end position="374"/>
    </location>
</feature>
<sequence>MRAETGVRPAVPAQGRQALPYRTAFETPLDFPATAARAREQLRSWLRSKRYDVGRFDDGGAVLARGVVIRYAATDGVSGWHLREAGGDGVTWVSTVAVTRGRQPDRTWVSLNVEPVVSDSVLAPPAAPPRLVRLLLEALDAYDGEAELRHRPVTVGAAAVDDLLDIVCAEDRRLPAVVAAAPADAAFPRWGAVVDRLVRHLPGLASIYLLDPVAAGAFNEGIGSTHRIGPGSVRTYLSGADPAVPEDAVRHRVLSRRRIEAEPARAARVLAVLPRQLAAAAVPPAAARGLHLSIHDVRPPPRRPDDPTAALRAEVALLTELLVAADETERALRATVARQQDEMLGLAADLEGEREGLEQRYAQVRALQQRLTEARLFDSAYTPAERPPPLATSFAELLDRVGQLDPHVTFAGDQSICLDLDEQPHSSAWAQVAWQGLLALADYARASGQGVFAGDFKSWCEKPPDGDWYALSAGKVARDESLTVRRNPKFHQARVFAVPRTVDPGGRVFMGAHIKLGNSTTVAPRMHFHDASHGAGVVYVGYIGPHLPNTLT</sequence>
<reference evidence="2" key="1">
    <citation type="journal article" date="2014" name="Int. J. Syst. Evol. Microbiol.">
        <title>Complete genome sequence of Corynebacterium casei LMG S-19264T (=DSM 44701T), isolated from a smear-ripened cheese.</title>
        <authorList>
            <consortium name="US DOE Joint Genome Institute (JGI-PGF)"/>
            <person name="Walter F."/>
            <person name="Albersmeier A."/>
            <person name="Kalinowski J."/>
            <person name="Ruckert C."/>
        </authorList>
    </citation>
    <scope>NUCLEOTIDE SEQUENCE</scope>
    <source>
        <strain evidence="2">JCM 3091</strain>
    </source>
</reference>
<evidence type="ECO:0000256" key="1">
    <source>
        <dbReference type="SAM" id="Coils"/>
    </source>
</evidence>
<accession>A0A8J3BSY7</accession>
<organism evidence="2 3">
    <name type="scientific">Pilimelia terevasa</name>
    <dbReference type="NCBI Taxonomy" id="53372"/>
    <lineage>
        <taxon>Bacteria</taxon>
        <taxon>Bacillati</taxon>
        <taxon>Actinomycetota</taxon>
        <taxon>Actinomycetes</taxon>
        <taxon>Micromonosporales</taxon>
        <taxon>Micromonosporaceae</taxon>
        <taxon>Pilimelia</taxon>
    </lineage>
</organism>
<dbReference type="RefSeq" id="WP_189114984.1">
    <property type="nucleotide sequence ID" value="NZ_BMQC01000010.1"/>
</dbReference>
<protein>
    <submittedName>
        <fullName evidence="2">Uncharacterized protein</fullName>
    </submittedName>
</protein>
<comment type="caution">
    <text evidence="2">The sequence shown here is derived from an EMBL/GenBank/DDBJ whole genome shotgun (WGS) entry which is preliminary data.</text>
</comment>
<keyword evidence="3" id="KW-1185">Reference proteome</keyword>
<proteinExistence type="predicted"/>
<dbReference type="EMBL" id="BMQC01000010">
    <property type="protein sequence ID" value="GGK35592.1"/>
    <property type="molecule type" value="Genomic_DNA"/>
</dbReference>
<gene>
    <name evidence="2" type="ORF">GCM10010124_30390</name>
</gene>
<dbReference type="Proteomes" id="UP000662200">
    <property type="component" value="Unassembled WGS sequence"/>
</dbReference>
<name>A0A8J3BSY7_9ACTN</name>
<evidence type="ECO:0000313" key="3">
    <source>
        <dbReference type="Proteomes" id="UP000662200"/>
    </source>
</evidence>
<reference evidence="2" key="2">
    <citation type="submission" date="2020-09" db="EMBL/GenBank/DDBJ databases">
        <authorList>
            <person name="Sun Q."/>
            <person name="Ohkuma M."/>
        </authorList>
    </citation>
    <scope>NUCLEOTIDE SEQUENCE</scope>
    <source>
        <strain evidence="2">JCM 3091</strain>
    </source>
</reference>
<dbReference type="AlphaFoldDB" id="A0A8J3BSY7"/>
<evidence type="ECO:0000313" key="2">
    <source>
        <dbReference type="EMBL" id="GGK35592.1"/>
    </source>
</evidence>